<proteinExistence type="predicted"/>
<dbReference type="InterPro" id="IPR001647">
    <property type="entry name" value="HTH_TetR"/>
</dbReference>
<dbReference type="InterPro" id="IPR009057">
    <property type="entry name" value="Homeodomain-like_sf"/>
</dbReference>
<dbReference type="Pfam" id="PF00440">
    <property type="entry name" value="TetR_N"/>
    <property type="match status" value="1"/>
</dbReference>
<evidence type="ECO:0000259" key="5">
    <source>
        <dbReference type="PROSITE" id="PS50977"/>
    </source>
</evidence>
<evidence type="ECO:0000256" key="2">
    <source>
        <dbReference type="ARBA" id="ARBA00023125"/>
    </source>
</evidence>
<dbReference type="PROSITE" id="PS50977">
    <property type="entry name" value="HTH_TETR_2"/>
    <property type="match status" value="1"/>
</dbReference>
<dbReference type="PROSITE" id="PS01081">
    <property type="entry name" value="HTH_TETR_1"/>
    <property type="match status" value="1"/>
</dbReference>
<feature type="DNA-binding region" description="H-T-H motif" evidence="4">
    <location>
        <begin position="67"/>
        <end position="86"/>
    </location>
</feature>
<evidence type="ECO:0000256" key="1">
    <source>
        <dbReference type="ARBA" id="ARBA00023015"/>
    </source>
</evidence>
<dbReference type="Gene3D" id="1.10.10.60">
    <property type="entry name" value="Homeodomain-like"/>
    <property type="match status" value="1"/>
</dbReference>
<dbReference type="InterPro" id="IPR050109">
    <property type="entry name" value="HTH-type_TetR-like_transc_reg"/>
</dbReference>
<dbReference type="PRINTS" id="PR00455">
    <property type="entry name" value="HTHTETR"/>
</dbReference>
<dbReference type="SUPFAM" id="SSF48498">
    <property type="entry name" value="Tetracyclin repressor-like, C-terminal domain"/>
    <property type="match status" value="1"/>
</dbReference>
<dbReference type="Proteomes" id="UP000192319">
    <property type="component" value="Unassembled WGS sequence"/>
</dbReference>
<dbReference type="SUPFAM" id="SSF46689">
    <property type="entry name" value="Homeodomain-like"/>
    <property type="match status" value="1"/>
</dbReference>
<dbReference type="Gene3D" id="1.10.357.10">
    <property type="entry name" value="Tetracycline Repressor, domain 2"/>
    <property type="match status" value="1"/>
</dbReference>
<comment type="caution">
    <text evidence="6">The sequence shown here is derived from an EMBL/GenBank/DDBJ whole genome shotgun (WGS) entry which is preliminary data.</text>
</comment>
<feature type="domain" description="HTH tetR-type" evidence="5">
    <location>
        <begin position="44"/>
        <end position="104"/>
    </location>
</feature>
<evidence type="ECO:0000313" key="7">
    <source>
        <dbReference type="Proteomes" id="UP000192319"/>
    </source>
</evidence>
<keyword evidence="3" id="KW-0804">Transcription</keyword>
<keyword evidence="1" id="KW-0805">Transcription regulation</keyword>
<organism evidence="6 7">
    <name type="scientific">Mycobacterium alsense</name>
    <dbReference type="NCBI Taxonomy" id="324058"/>
    <lineage>
        <taxon>Bacteria</taxon>
        <taxon>Bacillati</taxon>
        <taxon>Actinomycetota</taxon>
        <taxon>Actinomycetes</taxon>
        <taxon>Mycobacteriales</taxon>
        <taxon>Mycobacteriaceae</taxon>
        <taxon>Mycobacterium</taxon>
    </lineage>
</organism>
<reference evidence="6 7" key="1">
    <citation type="submission" date="2017-02" db="EMBL/GenBank/DDBJ databases">
        <title>The new phylogeny of genus Mycobacterium.</title>
        <authorList>
            <person name="Tortoli E."/>
            <person name="Trovato A."/>
            <person name="Cirillo D.M."/>
        </authorList>
    </citation>
    <scope>NUCLEOTIDE SEQUENCE [LARGE SCALE GENOMIC DNA]</scope>
    <source>
        <strain evidence="6 7">DSM 45230</strain>
    </source>
</reference>
<sequence length="248" mass="27518">MACVRTVRGLFCITMTAQGDPLARRQQFASHPVTPRRKKLAPDPNVRRAIVDAASKSVREQGVRGLSVAAVLERARLSTRAFYRHFDSKDQLVAAVFLEMTRTEVARLRARMAHATGPVESVAAWIDGRLDLAFDEDIKAELRQLSLEAQSRAVSAPDMVTPAYSAILEPLIEQLQRGLELGVFKDIIPATAAKSIHGVVWACTQRQWALNHWDREQVRDRAVRFCLRGLGVAPLTIEQVTADEEAVG</sequence>
<dbReference type="InterPro" id="IPR023772">
    <property type="entry name" value="DNA-bd_HTH_TetR-type_CS"/>
</dbReference>
<dbReference type="EMBL" id="MVHD01000005">
    <property type="protein sequence ID" value="OQZ92350.1"/>
    <property type="molecule type" value="Genomic_DNA"/>
</dbReference>
<evidence type="ECO:0000313" key="6">
    <source>
        <dbReference type="EMBL" id="OQZ92350.1"/>
    </source>
</evidence>
<dbReference type="PANTHER" id="PTHR30055">
    <property type="entry name" value="HTH-TYPE TRANSCRIPTIONAL REGULATOR RUTR"/>
    <property type="match status" value="1"/>
</dbReference>
<evidence type="ECO:0000256" key="3">
    <source>
        <dbReference type="ARBA" id="ARBA00023163"/>
    </source>
</evidence>
<keyword evidence="2 4" id="KW-0238">DNA-binding</keyword>
<accession>A0ABX3RE57</accession>
<keyword evidence="7" id="KW-1185">Reference proteome</keyword>
<gene>
    <name evidence="6" type="ORF">BST11_05275</name>
</gene>
<dbReference type="InterPro" id="IPR036271">
    <property type="entry name" value="Tet_transcr_reg_TetR-rel_C_sf"/>
</dbReference>
<evidence type="ECO:0000256" key="4">
    <source>
        <dbReference type="PROSITE-ProRule" id="PRU00335"/>
    </source>
</evidence>
<name>A0ABX3RE57_9MYCO</name>
<dbReference type="PANTHER" id="PTHR30055:SF234">
    <property type="entry name" value="HTH-TYPE TRANSCRIPTIONAL REGULATOR BETI"/>
    <property type="match status" value="1"/>
</dbReference>
<protein>
    <submittedName>
        <fullName evidence="6">TetR family transcriptional regulator</fullName>
    </submittedName>
</protein>